<accession>A0A926ZIN3</accession>
<keyword evidence="1" id="KW-1133">Transmembrane helix</keyword>
<organism evidence="2 3">
    <name type="scientific">Aerosakkonema funiforme FACHB-1375</name>
    <dbReference type="NCBI Taxonomy" id="2949571"/>
    <lineage>
        <taxon>Bacteria</taxon>
        <taxon>Bacillati</taxon>
        <taxon>Cyanobacteriota</taxon>
        <taxon>Cyanophyceae</taxon>
        <taxon>Oscillatoriophycideae</taxon>
        <taxon>Aerosakkonematales</taxon>
        <taxon>Aerosakkonemataceae</taxon>
        <taxon>Aerosakkonema</taxon>
    </lineage>
</organism>
<evidence type="ECO:0000313" key="3">
    <source>
        <dbReference type="Proteomes" id="UP000641646"/>
    </source>
</evidence>
<gene>
    <name evidence="2" type="ORF">H6G03_24715</name>
</gene>
<dbReference type="RefSeq" id="WP_190470218.1">
    <property type="nucleotide sequence ID" value="NZ_JACJPW010000076.1"/>
</dbReference>
<protein>
    <submittedName>
        <fullName evidence="2">Uncharacterized protein</fullName>
    </submittedName>
</protein>
<keyword evidence="1" id="KW-0812">Transmembrane</keyword>
<keyword evidence="1" id="KW-0472">Membrane</keyword>
<name>A0A926ZIN3_9CYAN</name>
<reference evidence="2" key="1">
    <citation type="journal article" date="2015" name="ISME J.">
        <title>Draft Genome Sequence of Streptomyces incarnatus NRRL8089, which Produces the Nucleoside Antibiotic Sinefungin.</title>
        <authorList>
            <person name="Oshima K."/>
            <person name="Hattori M."/>
            <person name="Shimizu H."/>
            <person name="Fukuda K."/>
            <person name="Nemoto M."/>
            <person name="Inagaki K."/>
            <person name="Tamura T."/>
        </authorList>
    </citation>
    <scope>NUCLEOTIDE SEQUENCE</scope>
    <source>
        <strain evidence="2">FACHB-1375</strain>
    </source>
</reference>
<dbReference type="EMBL" id="JACJPW010000076">
    <property type="protein sequence ID" value="MBD2184235.1"/>
    <property type="molecule type" value="Genomic_DNA"/>
</dbReference>
<reference evidence="2" key="2">
    <citation type="submission" date="2020-08" db="EMBL/GenBank/DDBJ databases">
        <authorList>
            <person name="Chen M."/>
            <person name="Teng W."/>
            <person name="Zhao L."/>
            <person name="Hu C."/>
            <person name="Zhou Y."/>
            <person name="Han B."/>
            <person name="Song L."/>
            <person name="Shu W."/>
        </authorList>
    </citation>
    <scope>NUCLEOTIDE SEQUENCE</scope>
    <source>
        <strain evidence="2">FACHB-1375</strain>
    </source>
</reference>
<proteinExistence type="predicted"/>
<keyword evidence="3" id="KW-1185">Reference proteome</keyword>
<sequence length="135" mass="15214">MDKQDSVKISIAGKNVPVYFKDQNGIIVVPSEVERDIVLGFIGRALATPVTAIVIVLGSGFREIRLTYQLLAEAIHTELYEIQVQGEVERMNAVMRAFGPKIDEIMNSNYPQEVKQEGKRKMLEAMNKRLSEFSN</sequence>
<dbReference type="AlphaFoldDB" id="A0A926ZIN3"/>
<dbReference type="Proteomes" id="UP000641646">
    <property type="component" value="Unassembled WGS sequence"/>
</dbReference>
<evidence type="ECO:0000256" key="1">
    <source>
        <dbReference type="SAM" id="Phobius"/>
    </source>
</evidence>
<evidence type="ECO:0000313" key="2">
    <source>
        <dbReference type="EMBL" id="MBD2184235.1"/>
    </source>
</evidence>
<feature type="transmembrane region" description="Helical" evidence="1">
    <location>
        <begin position="37"/>
        <end position="61"/>
    </location>
</feature>
<comment type="caution">
    <text evidence="2">The sequence shown here is derived from an EMBL/GenBank/DDBJ whole genome shotgun (WGS) entry which is preliminary data.</text>
</comment>